<keyword evidence="6 9" id="KW-0769">Symport</keyword>
<comment type="subcellular location">
    <subcellularLocation>
        <location evidence="9">Cell membrane</location>
        <topology evidence="9">Multi-pass membrane protein</topology>
    </subcellularLocation>
</comment>
<evidence type="ECO:0000256" key="9">
    <source>
        <dbReference type="HAMAP-Rule" id="MF_00070"/>
    </source>
</evidence>
<comment type="caution">
    <text evidence="9">Lacks conserved residue(s) required for the propagation of feature annotation.</text>
</comment>
<feature type="transmembrane region" description="Helical" evidence="9">
    <location>
        <begin position="73"/>
        <end position="94"/>
    </location>
</feature>
<comment type="similarity">
    <text evidence="1 9">Belongs to the KdgT transporter family.</text>
</comment>
<dbReference type="EMBL" id="CP075107">
    <property type="protein sequence ID" value="QVY98537.1"/>
    <property type="molecule type" value="Genomic_DNA"/>
</dbReference>
<evidence type="ECO:0000256" key="1">
    <source>
        <dbReference type="ARBA" id="ARBA00006430"/>
    </source>
</evidence>
<dbReference type="Pfam" id="PF03812">
    <property type="entry name" value="KdgT"/>
    <property type="match status" value="1"/>
</dbReference>
<keyword evidence="2 9" id="KW-0813">Transport</keyword>
<dbReference type="AlphaFoldDB" id="A0A8E7UUD4"/>
<dbReference type="GO" id="GO:0005886">
    <property type="term" value="C:plasma membrane"/>
    <property type="evidence" value="ECO:0007669"/>
    <property type="project" value="UniProtKB-SubCell"/>
</dbReference>
<comment type="function">
    <text evidence="9">Catalyzes the proton-dependent uptake of 2-keto-3-deoxygluconate (KDG) into the cell.</text>
</comment>
<dbReference type="HAMAP" id="MF_00070">
    <property type="entry name" value="KdgT"/>
    <property type="match status" value="1"/>
</dbReference>
<evidence type="ECO:0000256" key="5">
    <source>
        <dbReference type="ARBA" id="ARBA00022692"/>
    </source>
</evidence>
<feature type="transmembrane region" description="Helical" evidence="9">
    <location>
        <begin position="246"/>
        <end position="268"/>
    </location>
</feature>
<protein>
    <recommendedName>
        <fullName evidence="9">2-keto-3-deoxygluconate permease</fullName>
        <shortName evidence="9">KDG permease</shortName>
    </recommendedName>
</protein>
<gene>
    <name evidence="9" type="primary">kdgT</name>
    <name evidence="10" type="ORF">CIC22_14805</name>
</gene>
<feature type="transmembrane region" description="Helical" evidence="9">
    <location>
        <begin position="188"/>
        <end position="208"/>
    </location>
</feature>
<keyword evidence="3 9" id="KW-1003">Cell membrane</keyword>
<evidence type="ECO:0000313" key="10">
    <source>
        <dbReference type="EMBL" id="QVY98537.1"/>
    </source>
</evidence>
<evidence type="ECO:0000256" key="4">
    <source>
        <dbReference type="ARBA" id="ARBA00022597"/>
    </source>
</evidence>
<dbReference type="InterPro" id="IPR004684">
    <property type="entry name" value="2keto-3dGluconate_permease"/>
</dbReference>
<reference evidence="10" key="1">
    <citation type="submission" date="2017-08" db="EMBL/GenBank/DDBJ databases">
        <authorList>
            <person name="Bell R."/>
        </authorList>
    </citation>
    <scope>NUCLEOTIDE SEQUENCE</scope>
    <source>
        <strain evidence="10">CFSAN060809</strain>
    </source>
</reference>
<evidence type="ECO:0000256" key="7">
    <source>
        <dbReference type="ARBA" id="ARBA00022989"/>
    </source>
</evidence>
<evidence type="ECO:0000256" key="8">
    <source>
        <dbReference type="ARBA" id="ARBA00023136"/>
    </source>
</evidence>
<accession>A0A8E7UUD4</accession>
<proteinExistence type="inferred from homology"/>
<dbReference type="RefSeq" id="WP_097357466.1">
    <property type="nucleotide sequence ID" value="NZ_CP075107.1"/>
</dbReference>
<keyword evidence="7 9" id="KW-1133">Transmembrane helix</keyword>
<feature type="transmembrane region" description="Helical" evidence="9">
    <location>
        <begin position="12"/>
        <end position="29"/>
    </location>
</feature>
<keyword evidence="4 9" id="KW-0762">Sugar transport</keyword>
<sequence>MKIKKTLERFPGGMMVVPLIIGALFKTFAPEALEIGGFVTSISHGAMAILGMFLVCMGADIQFKAAPKALKKGAAITFAKFASGVIIGILVGKFCGPDGLLGLSALAIISAMTNSNSGLYAALVGEYGDETDGGAIAVISLNDGPFFTMLALGSAGMVSIPFMNLVAVIIPIIIGMILGNLDEDMRKFLKQGSVVTIPFFAFGLGYGIDFARLITAGSSGILLGLMTVAIGGFFNIFADRLTGGSGVAGAAVSTTSGNAVATPAAIALLDPHFTDLASTAAAQVAASTIITALCAPFLTVWIKKRYDRKLNPAAAGGQRFGGK</sequence>
<evidence type="ECO:0000256" key="2">
    <source>
        <dbReference type="ARBA" id="ARBA00022448"/>
    </source>
</evidence>
<organism evidence="10">
    <name type="scientific">Salmonella enterica</name>
    <name type="common">Salmonella choleraesuis</name>
    <dbReference type="NCBI Taxonomy" id="28901"/>
    <lineage>
        <taxon>Bacteria</taxon>
        <taxon>Pseudomonadati</taxon>
        <taxon>Pseudomonadota</taxon>
        <taxon>Gammaproteobacteria</taxon>
        <taxon>Enterobacterales</taxon>
        <taxon>Enterobacteriaceae</taxon>
        <taxon>Salmonella</taxon>
    </lineage>
</organism>
<keyword evidence="5 9" id="KW-0812">Transmembrane</keyword>
<feature type="transmembrane region" description="Helical" evidence="9">
    <location>
        <begin position="162"/>
        <end position="181"/>
    </location>
</feature>
<reference evidence="10" key="2">
    <citation type="submission" date="2021-05" db="EMBL/GenBank/DDBJ databases">
        <title>Whole genome PacBio Sequel sequence of Salmonella enterica subsp. enterica.</title>
        <authorList>
            <person name="Hoffmann M."/>
            <person name="Balkey M."/>
            <person name="Luo Y."/>
        </authorList>
    </citation>
    <scope>NUCLEOTIDE SEQUENCE</scope>
    <source>
        <strain evidence="10">CFSAN060809</strain>
    </source>
</reference>
<dbReference type="GO" id="GO:0015649">
    <property type="term" value="F:2-keto-3-deoxygluconate:proton symporter activity"/>
    <property type="evidence" value="ECO:0007669"/>
    <property type="project" value="UniProtKB-UniRule"/>
</dbReference>
<name>A0A8E7UUD4_SALER</name>
<keyword evidence="8 9" id="KW-0472">Membrane</keyword>
<feature type="transmembrane region" description="Helical" evidence="9">
    <location>
        <begin position="35"/>
        <end position="61"/>
    </location>
</feature>
<evidence type="ECO:0000256" key="6">
    <source>
        <dbReference type="ARBA" id="ARBA00022847"/>
    </source>
</evidence>
<comment type="catalytic activity">
    <reaction evidence="9">
        <text>2-dehydro-3-deoxy-D-gluconate(in) + H(+)(in) = 2-dehydro-3-deoxy-D-gluconate(out) + H(+)(out)</text>
        <dbReference type="Rhea" id="RHEA:29943"/>
        <dbReference type="ChEBI" id="CHEBI:15378"/>
        <dbReference type="ChEBI" id="CHEBI:57990"/>
    </reaction>
</comment>
<feature type="transmembrane region" description="Helical" evidence="9">
    <location>
        <begin position="280"/>
        <end position="302"/>
    </location>
</feature>
<evidence type="ECO:0000256" key="3">
    <source>
        <dbReference type="ARBA" id="ARBA00022475"/>
    </source>
</evidence>
<feature type="transmembrane region" description="Helical" evidence="9">
    <location>
        <begin position="214"/>
        <end position="234"/>
    </location>
</feature>